<dbReference type="AlphaFoldDB" id="A0A3S8R4S4"/>
<dbReference type="KEGG" id="tsig:D6T69_04760"/>
<name>A0A3S8R4S4_9FLAO</name>
<reference evidence="1 2" key="1">
    <citation type="submission" date="2018-09" db="EMBL/GenBank/DDBJ databases">
        <title>Insights into the microbiota of Asian seabass (Lates calcarifer) with tenacibaculosis symptoms and description of sp. nov. Tenacibaculum singaporense.</title>
        <authorList>
            <person name="Miyake S."/>
            <person name="Soh M."/>
            <person name="Azman M.N."/>
            <person name="Ngoh S.Y."/>
            <person name="Orban L."/>
        </authorList>
    </citation>
    <scope>NUCLEOTIDE SEQUENCE [LARGE SCALE GENOMIC DNA]</scope>
    <source>
        <strain evidence="1 2">DSM 106434</strain>
    </source>
</reference>
<evidence type="ECO:0000313" key="2">
    <source>
        <dbReference type="Proteomes" id="UP000274593"/>
    </source>
</evidence>
<protein>
    <recommendedName>
        <fullName evidence="3">AAA domain-containing protein</fullName>
    </recommendedName>
</protein>
<dbReference type="SUPFAM" id="SSF52540">
    <property type="entry name" value="P-loop containing nucleoside triphosphate hydrolases"/>
    <property type="match status" value="1"/>
</dbReference>
<evidence type="ECO:0008006" key="3">
    <source>
        <dbReference type="Google" id="ProtNLM"/>
    </source>
</evidence>
<dbReference type="Proteomes" id="UP000274593">
    <property type="component" value="Chromosome"/>
</dbReference>
<dbReference type="EMBL" id="CP032548">
    <property type="protein sequence ID" value="AZJ34871.1"/>
    <property type="molecule type" value="Genomic_DNA"/>
</dbReference>
<gene>
    <name evidence="1" type="ORF">D6T69_04760</name>
</gene>
<dbReference type="InterPro" id="IPR027417">
    <property type="entry name" value="P-loop_NTPase"/>
</dbReference>
<proteinExistence type="predicted"/>
<organism evidence="1 2">
    <name type="scientific">Tenacibaculum singaporense</name>
    <dbReference type="NCBI Taxonomy" id="2358479"/>
    <lineage>
        <taxon>Bacteria</taxon>
        <taxon>Pseudomonadati</taxon>
        <taxon>Bacteroidota</taxon>
        <taxon>Flavobacteriia</taxon>
        <taxon>Flavobacteriales</taxon>
        <taxon>Flavobacteriaceae</taxon>
        <taxon>Tenacibaculum</taxon>
    </lineage>
</organism>
<accession>A0A3S8R4S4</accession>
<evidence type="ECO:0000313" key="1">
    <source>
        <dbReference type="EMBL" id="AZJ34871.1"/>
    </source>
</evidence>
<dbReference type="RefSeq" id="WP_125066686.1">
    <property type="nucleotide sequence ID" value="NZ_CP032548.1"/>
</dbReference>
<sequence>MPKTLTIKNIGPIKNISFEIKKINVFMGQQSSGKSTIAKILSYCSWIEKDVSLHQTYDNYVQSNNFFIEKLETFHKIKGYFNSKSFLEYTGDAIKITFSNSQIDIKWLDDRFYNYKRTKISYIPSERSVVILPEMEKVELPNNYLKSYLYDWFDTRKNFTSEQKLPILDTGVDYYYSEENKESHIGNKNFDILLSQASSGIQSVTPLLTMVHNLIINLYEQEEKSSYEFDEIKAKSSQKIIDQFLLEPYFNINFTYKNNELSSKSLSEKLKYRHKKVNDLMNEITSNEPQANKLFSNYINIRNSLFKTQRTNLIIEEPEQNLFPATQKQLCYKLFEYLNLSDYDHSLTLTTHSPYVLYAINNCILTFLTKEKIPELLKERISTLNSYIDPKNINIYEINEGSIKNIKQDNGLIGGNYFDQQMKEVMDDFYLLLNFLNQND</sequence>
<keyword evidence="2" id="KW-1185">Reference proteome</keyword>
<dbReference type="Gene3D" id="3.40.50.300">
    <property type="entry name" value="P-loop containing nucleotide triphosphate hydrolases"/>
    <property type="match status" value="1"/>
</dbReference>